<reference evidence="2" key="1">
    <citation type="journal article" date="2002" name="Science">
        <title>The draft genome of Ciona intestinalis: insights into chordate and vertebrate origins.</title>
        <authorList>
            <person name="Dehal P."/>
            <person name="Satou Y."/>
            <person name="Campbell R.K."/>
            <person name="Chapman J."/>
            <person name="Degnan B."/>
            <person name="De Tomaso A."/>
            <person name="Davidson B."/>
            <person name="Di Gregorio A."/>
            <person name="Gelpke M."/>
            <person name="Goodstein D.M."/>
            <person name="Harafuji N."/>
            <person name="Hastings K.E."/>
            <person name="Ho I."/>
            <person name="Hotta K."/>
            <person name="Huang W."/>
            <person name="Kawashima T."/>
            <person name="Lemaire P."/>
            <person name="Martinez D."/>
            <person name="Meinertzhagen I.A."/>
            <person name="Necula S."/>
            <person name="Nonaka M."/>
            <person name="Putnam N."/>
            <person name="Rash S."/>
            <person name="Saiga H."/>
            <person name="Satake M."/>
            <person name="Terry A."/>
            <person name="Yamada L."/>
            <person name="Wang H.G."/>
            <person name="Awazu S."/>
            <person name="Azumi K."/>
            <person name="Boore J."/>
            <person name="Branno M."/>
            <person name="Chin-Bow S."/>
            <person name="DeSantis R."/>
            <person name="Doyle S."/>
            <person name="Francino P."/>
            <person name="Keys D.N."/>
            <person name="Haga S."/>
            <person name="Hayashi H."/>
            <person name="Hino K."/>
            <person name="Imai K.S."/>
            <person name="Inaba K."/>
            <person name="Kano S."/>
            <person name="Kobayashi K."/>
            <person name="Kobayashi M."/>
            <person name="Lee B.I."/>
            <person name="Makabe K.W."/>
            <person name="Manohar C."/>
            <person name="Matassi G."/>
            <person name="Medina M."/>
            <person name="Mochizuki Y."/>
            <person name="Mount S."/>
            <person name="Morishita T."/>
            <person name="Miura S."/>
            <person name="Nakayama A."/>
            <person name="Nishizaka S."/>
            <person name="Nomoto H."/>
            <person name="Ohta F."/>
            <person name="Oishi K."/>
            <person name="Rigoutsos I."/>
            <person name="Sano M."/>
            <person name="Sasaki A."/>
            <person name="Sasakura Y."/>
            <person name="Shoguchi E."/>
            <person name="Shin-i T."/>
            <person name="Spagnuolo A."/>
            <person name="Stainier D."/>
            <person name="Suzuki M.M."/>
            <person name="Tassy O."/>
            <person name="Takatori N."/>
            <person name="Tokuoka M."/>
            <person name="Yagi K."/>
            <person name="Yoshizaki F."/>
            <person name="Wada S."/>
            <person name="Zhang C."/>
            <person name="Hyatt P.D."/>
            <person name="Larimer F."/>
            <person name="Detter C."/>
            <person name="Doggett N."/>
            <person name="Glavina T."/>
            <person name="Hawkins T."/>
            <person name="Richardson P."/>
            <person name="Lucas S."/>
            <person name="Kohara Y."/>
            <person name="Levine M."/>
            <person name="Satoh N."/>
            <person name="Rokhsar D.S."/>
        </authorList>
    </citation>
    <scope>NUCLEOTIDE SEQUENCE [LARGE SCALE GENOMIC DNA]</scope>
</reference>
<reference evidence="1" key="2">
    <citation type="submission" date="2025-08" db="UniProtKB">
        <authorList>
            <consortium name="Ensembl"/>
        </authorList>
    </citation>
    <scope>IDENTIFICATION</scope>
</reference>
<dbReference type="Proteomes" id="UP000008144">
    <property type="component" value="Unassembled WGS sequence"/>
</dbReference>
<name>H2Y1M7_CIOIN</name>
<dbReference type="InParanoid" id="H2Y1M7"/>
<evidence type="ECO:0000313" key="2">
    <source>
        <dbReference type="Proteomes" id="UP000008144"/>
    </source>
</evidence>
<proteinExistence type="predicted"/>
<sequence>MRLQRYDAVLYTRAFRDFFSWGPMHVLRRRKAHYLYILIIFAL</sequence>
<reference evidence="1" key="3">
    <citation type="submission" date="2025-09" db="UniProtKB">
        <authorList>
            <consortium name="Ensembl"/>
        </authorList>
    </citation>
    <scope>IDENTIFICATION</scope>
</reference>
<dbReference type="HOGENOM" id="CLU_3241869_0_0_1"/>
<organism evidence="1 2">
    <name type="scientific">Ciona intestinalis</name>
    <name type="common">Transparent sea squirt</name>
    <name type="synonym">Ascidia intestinalis</name>
    <dbReference type="NCBI Taxonomy" id="7719"/>
    <lineage>
        <taxon>Eukaryota</taxon>
        <taxon>Metazoa</taxon>
        <taxon>Chordata</taxon>
        <taxon>Tunicata</taxon>
        <taxon>Ascidiacea</taxon>
        <taxon>Phlebobranchia</taxon>
        <taxon>Cionidae</taxon>
        <taxon>Ciona</taxon>
    </lineage>
</organism>
<keyword evidence="2" id="KW-1185">Reference proteome</keyword>
<dbReference type="Ensembl" id="ENSCINT00000030885.1">
    <property type="protein sequence ID" value="ENSCINP00000035811.1"/>
    <property type="gene ID" value="ENSCING00000020842.1"/>
</dbReference>
<accession>H2Y1M7</accession>
<dbReference type="AlphaFoldDB" id="H2Y1M7"/>
<evidence type="ECO:0000313" key="1">
    <source>
        <dbReference type="Ensembl" id="ENSCINP00000035811.1"/>
    </source>
</evidence>
<protein>
    <submittedName>
        <fullName evidence="1">Uncharacterized protein</fullName>
    </submittedName>
</protein>